<dbReference type="Pfam" id="PF03169">
    <property type="entry name" value="OPT"/>
    <property type="match status" value="1"/>
</dbReference>
<proteinExistence type="inferred from homology"/>
<dbReference type="EMBL" id="SRPY01000532">
    <property type="protein sequence ID" value="KAG5922144.1"/>
    <property type="molecule type" value="Genomic_DNA"/>
</dbReference>
<dbReference type="PANTHER" id="PTHR22601">
    <property type="entry name" value="ISP4 LIKE PROTEIN"/>
    <property type="match status" value="1"/>
</dbReference>
<dbReference type="Proteomes" id="UP000811619">
    <property type="component" value="Unassembled WGS sequence"/>
</dbReference>
<protein>
    <recommendedName>
        <fullName evidence="12">Peptide transporter</fullName>
    </recommendedName>
</protein>
<keyword evidence="7 9" id="KW-1133">Transmembrane helix</keyword>
<sequence>MANKTVVLEDVDAVDAVDAVRGKAVPVSTEGVMDEKTTGVRVDVVTAADDGNKERDSDNEDAIIVTGYDASQHLLPLRDDFEPALTFRSMLLASALSVFQAVMSQIYTFKPTAVGISGTFIVLIAYWIGKAWAAVLPRGDLLELRWRQQGGQGGLPLRLRVARFLNPGPWNLKEHTICAITATSASNAAASITVFTAQNLFYDLPLGATTIVLSVISIGLFGYGICGILRPICVWHVESVYWTSIPTIKTLQGLHWQDVTSSKPMRVFWYSFCGMAVYEFLPAYIFPWLNSVSIPCLASMGATGATAATLTNLFGGATNNEGLGIFSVSLDWQYITSSAMSMPLTLQVHQALGFLICFAAMIGIYYTNVWDAKSQPFMSTRLRTAAGEAYPTSKVFVGGILDETAFAKFGIPRLTGSFAYAMFMANAAIGALVAHCTLFWGRDFVQAYKSARAGRFDDRHHQHMVKHYREVPWWWYVLVLVFSFVLGLVVVIRENITLPVWAYVTALLLGMLLAPLSTLLLARFGNGISTNNLSKMLGGLMIPERPVGNMYFSAWSHSVISNCVNLCSDLKLGEYLKIPPRVMFLTQIYGTILGGFVNYAVMVSIVDANRELLVDTNGNSAWSGAGIQSYNTNAATWALAKCLYGADGMYSLVPIGLAIGAGIVLVHRIIVHFVPKIRGLSLVDINMPQLIQYAGFIPYNQSQTCIIFSGLMAGFYSQFYLRNYKPRIFKDYMYLVTGAFDGGSLFVLFILSFAVFGAGGRTVLFPEWWGNNASGNLDHCPTGE</sequence>
<feature type="transmembrane region" description="Helical" evidence="9">
    <location>
        <begin position="732"/>
        <end position="756"/>
    </location>
</feature>
<dbReference type="NCBIfam" id="TIGR00728">
    <property type="entry name" value="OPT_sfam"/>
    <property type="match status" value="1"/>
</dbReference>
<feature type="transmembrane region" description="Helical" evidence="9">
    <location>
        <begin position="267"/>
        <end position="286"/>
    </location>
</feature>
<evidence type="ECO:0000256" key="3">
    <source>
        <dbReference type="ARBA" id="ARBA00022448"/>
    </source>
</evidence>
<evidence type="ECO:0008006" key="12">
    <source>
        <dbReference type="Google" id="ProtNLM"/>
    </source>
</evidence>
<keyword evidence="4 9" id="KW-0812">Transmembrane</keyword>
<gene>
    <name evidence="10" type="ORF">E4U42_005593</name>
</gene>
<keyword evidence="8 9" id="KW-0472">Membrane</keyword>
<comment type="subcellular location">
    <subcellularLocation>
        <location evidence="1">Membrane</location>
        <topology evidence="1">Multi-pass membrane protein</topology>
    </subcellularLocation>
</comment>
<evidence type="ECO:0000313" key="11">
    <source>
        <dbReference type="Proteomes" id="UP000811619"/>
    </source>
</evidence>
<feature type="transmembrane region" description="Helical" evidence="9">
    <location>
        <begin position="206"/>
        <end position="229"/>
    </location>
</feature>
<evidence type="ECO:0000256" key="9">
    <source>
        <dbReference type="SAM" id="Phobius"/>
    </source>
</evidence>
<keyword evidence="3" id="KW-0813">Transport</keyword>
<dbReference type="AlphaFoldDB" id="A0A8K0J5P5"/>
<feature type="transmembrane region" description="Helical" evidence="9">
    <location>
        <begin position="582"/>
        <end position="606"/>
    </location>
</feature>
<dbReference type="GO" id="GO:0016020">
    <property type="term" value="C:membrane"/>
    <property type="evidence" value="ECO:0007669"/>
    <property type="project" value="UniProtKB-SubCell"/>
</dbReference>
<feature type="transmembrane region" description="Helical" evidence="9">
    <location>
        <begin position="348"/>
        <end position="367"/>
    </location>
</feature>
<evidence type="ECO:0000313" key="10">
    <source>
        <dbReference type="EMBL" id="KAG5922144.1"/>
    </source>
</evidence>
<evidence type="ECO:0000256" key="4">
    <source>
        <dbReference type="ARBA" id="ARBA00022692"/>
    </source>
</evidence>
<dbReference type="InterPro" id="IPR004813">
    <property type="entry name" value="OPT"/>
</dbReference>
<comment type="caution">
    <text evidence="10">The sequence shown here is derived from an EMBL/GenBank/DDBJ whole genome shotgun (WGS) entry which is preliminary data.</text>
</comment>
<evidence type="ECO:0000256" key="6">
    <source>
        <dbReference type="ARBA" id="ARBA00022927"/>
    </source>
</evidence>
<comment type="similarity">
    <text evidence="2">Belongs to the oligopeptide OPT transporter family.</text>
</comment>
<feature type="transmembrane region" description="Helical" evidence="9">
    <location>
        <begin position="418"/>
        <end position="440"/>
    </location>
</feature>
<dbReference type="GO" id="GO:0035673">
    <property type="term" value="F:oligopeptide transmembrane transporter activity"/>
    <property type="evidence" value="ECO:0007669"/>
    <property type="project" value="InterPro"/>
</dbReference>
<evidence type="ECO:0000256" key="1">
    <source>
        <dbReference type="ARBA" id="ARBA00004141"/>
    </source>
</evidence>
<dbReference type="InterPro" id="IPR004648">
    <property type="entry name" value="Oligpept_transpt"/>
</dbReference>
<dbReference type="GO" id="GO:0015031">
    <property type="term" value="P:protein transport"/>
    <property type="evidence" value="ECO:0007669"/>
    <property type="project" value="UniProtKB-KW"/>
</dbReference>
<name>A0A8K0J5P5_9HYPO</name>
<feature type="transmembrane region" description="Helical" evidence="9">
    <location>
        <begin position="473"/>
        <end position="492"/>
    </location>
</feature>
<keyword evidence="11" id="KW-1185">Reference proteome</keyword>
<reference evidence="10" key="1">
    <citation type="journal article" date="2020" name="bioRxiv">
        <title>Whole genome comparisons of ergot fungi reveals the divergence and evolution of species within the genus Claviceps are the result of varying mechanisms driving genome evolution and host range expansion.</title>
        <authorList>
            <person name="Wyka S.A."/>
            <person name="Mondo S.J."/>
            <person name="Liu M."/>
            <person name="Dettman J."/>
            <person name="Nalam V."/>
            <person name="Broders K.D."/>
        </authorList>
    </citation>
    <scope>NUCLEOTIDE SEQUENCE</scope>
    <source>
        <strain evidence="10">CCC 489</strain>
    </source>
</reference>
<evidence type="ECO:0000256" key="2">
    <source>
        <dbReference type="ARBA" id="ARBA00008807"/>
    </source>
</evidence>
<feature type="transmembrane region" description="Helical" evidence="9">
    <location>
        <begin position="498"/>
        <end position="522"/>
    </location>
</feature>
<feature type="transmembrane region" description="Helical" evidence="9">
    <location>
        <begin position="114"/>
        <end position="135"/>
    </location>
</feature>
<evidence type="ECO:0000256" key="5">
    <source>
        <dbReference type="ARBA" id="ARBA00022856"/>
    </source>
</evidence>
<evidence type="ECO:0000256" key="7">
    <source>
        <dbReference type="ARBA" id="ARBA00022989"/>
    </source>
</evidence>
<organism evidence="10 11">
    <name type="scientific">Claviceps africana</name>
    <dbReference type="NCBI Taxonomy" id="83212"/>
    <lineage>
        <taxon>Eukaryota</taxon>
        <taxon>Fungi</taxon>
        <taxon>Dikarya</taxon>
        <taxon>Ascomycota</taxon>
        <taxon>Pezizomycotina</taxon>
        <taxon>Sordariomycetes</taxon>
        <taxon>Hypocreomycetidae</taxon>
        <taxon>Hypocreales</taxon>
        <taxon>Clavicipitaceae</taxon>
        <taxon>Claviceps</taxon>
    </lineage>
</organism>
<accession>A0A8K0J5P5</accession>
<feature type="transmembrane region" description="Helical" evidence="9">
    <location>
        <begin position="649"/>
        <end position="671"/>
    </location>
</feature>
<evidence type="ECO:0000256" key="8">
    <source>
        <dbReference type="ARBA" id="ARBA00023136"/>
    </source>
</evidence>
<keyword evidence="6" id="KW-0653">Protein transport</keyword>
<keyword evidence="5" id="KW-0571">Peptide transport</keyword>
<dbReference type="OrthoDB" id="9986677at2759"/>